<proteinExistence type="predicted"/>
<accession>A0A1Y1ZL13</accession>
<organism evidence="1 2">
    <name type="scientific">Clohesyomyces aquaticus</name>
    <dbReference type="NCBI Taxonomy" id="1231657"/>
    <lineage>
        <taxon>Eukaryota</taxon>
        <taxon>Fungi</taxon>
        <taxon>Dikarya</taxon>
        <taxon>Ascomycota</taxon>
        <taxon>Pezizomycotina</taxon>
        <taxon>Dothideomycetes</taxon>
        <taxon>Pleosporomycetidae</taxon>
        <taxon>Pleosporales</taxon>
        <taxon>Lindgomycetaceae</taxon>
        <taxon>Clohesyomyces</taxon>
    </lineage>
</organism>
<dbReference type="AlphaFoldDB" id="A0A1Y1ZL13"/>
<evidence type="ECO:0000313" key="2">
    <source>
        <dbReference type="Proteomes" id="UP000193144"/>
    </source>
</evidence>
<gene>
    <name evidence="1" type="ORF">BCR34DRAFT_614872</name>
</gene>
<reference evidence="1 2" key="1">
    <citation type="submission" date="2016-07" db="EMBL/GenBank/DDBJ databases">
        <title>Pervasive Adenine N6-methylation of Active Genes in Fungi.</title>
        <authorList>
            <consortium name="DOE Joint Genome Institute"/>
            <person name="Mondo S.J."/>
            <person name="Dannebaum R.O."/>
            <person name="Kuo R.C."/>
            <person name="Labutti K."/>
            <person name="Haridas S."/>
            <person name="Kuo A."/>
            <person name="Salamov A."/>
            <person name="Ahrendt S.R."/>
            <person name="Lipzen A."/>
            <person name="Sullivan W."/>
            <person name="Andreopoulos W.B."/>
            <person name="Clum A."/>
            <person name="Lindquist E."/>
            <person name="Daum C."/>
            <person name="Ramamoorthy G.K."/>
            <person name="Gryganskyi A."/>
            <person name="Culley D."/>
            <person name="Magnuson J.K."/>
            <person name="James T.Y."/>
            <person name="O'Malley M.A."/>
            <person name="Stajich J.E."/>
            <person name="Spatafora J.W."/>
            <person name="Visel A."/>
            <person name="Grigoriev I.V."/>
        </authorList>
    </citation>
    <scope>NUCLEOTIDE SEQUENCE [LARGE SCALE GENOMIC DNA]</scope>
    <source>
        <strain evidence="1 2">CBS 115471</strain>
    </source>
</reference>
<evidence type="ECO:0000313" key="1">
    <source>
        <dbReference type="EMBL" id="ORY10932.1"/>
    </source>
</evidence>
<comment type="caution">
    <text evidence="1">The sequence shown here is derived from an EMBL/GenBank/DDBJ whole genome shotgun (WGS) entry which is preliminary data.</text>
</comment>
<dbReference type="Proteomes" id="UP000193144">
    <property type="component" value="Unassembled WGS sequence"/>
</dbReference>
<name>A0A1Y1ZL13_9PLEO</name>
<dbReference type="EMBL" id="MCFA01000066">
    <property type="protein sequence ID" value="ORY10932.1"/>
    <property type="molecule type" value="Genomic_DNA"/>
</dbReference>
<sequence>MPASTTLPPAIAALTLSGDYATSRPGYFLLTTLREKLVEELRILNDKDELLSAQHQDIETELDAAATSCSRCWSLGFTPKFLSVLPREVRDMIYISLLGTPKIVHVVHRDDSIFGSRPPSPVRLCTGPFATWDDEFVHFGHFGKAKFFGKVFVEELVQAFYENTTFEIPASPILRRFLTNDSTSLGCYPKDHIRRLKLNLALTYRLEDQLRTTRRN</sequence>
<keyword evidence="2" id="KW-1185">Reference proteome</keyword>
<protein>
    <submittedName>
        <fullName evidence="1">Uncharacterized protein</fullName>
    </submittedName>
</protein>